<dbReference type="InterPro" id="IPR029000">
    <property type="entry name" value="Cyclophilin-like_dom_sf"/>
</dbReference>
<comment type="caution">
    <text evidence="5">The sequence shown here is derived from an EMBL/GenBank/DDBJ whole genome shotgun (WGS) entry which is preliminary data.</text>
</comment>
<dbReference type="Gene3D" id="2.40.100.10">
    <property type="entry name" value="Cyclophilin-like"/>
    <property type="match status" value="1"/>
</dbReference>
<dbReference type="RefSeq" id="WP_301189713.1">
    <property type="nucleotide sequence ID" value="NZ_JAPDPJ010000010.1"/>
</dbReference>
<gene>
    <name evidence="5" type="primary">pxpB</name>
    <name evidence="5" type="ORF">OM075_06660</name>
</gene>
<dbReference type="NCBIfam" id="TIGR00370">
    <property type="entry name" value="5-oxoprolinase subunit PxpB"/>
    <property type="match status" value="1"/>
</dbReference>
<proteinExistence type="predicted"/>
<evidence type="ECO:0000313" key="6">
    <source>
        <dbReference type="Proteomes" id="UP001209229"/>
    </source>
</evidence>
<keyword evidence="3" id="KW-0067">ATP-binding</keyword>
<keyword evidence="6" id="KW-1185">Reference proteome</keyword>
<dbReference type="GO" id="GO:0005524">
    <property type="term" value="F:ATP binding"/>
    <property type="evidence" value="ECO:0007669"/>
    <property type="project" value="UniProtKB-KW"/>
</dbReference>
<dbReference type="SMART" id="SM00796">
    <property type="entry name" value="AHS1"/>
    <property type="match status" value="1"/>
</dbReference>
<dbReference type="SUPFAM" id="SSF50891">
    <property type="entry name" value="Cyclophilin-like"/>
    <property type="match status" value="1"/>
</dbReference>
<reference evidence="5" key="1">
    <citation type="submission" date="2022-10" db="EMBL/GenBank/DDBJ databases">
        <authorList>
            <person name="Yu W.X."/>
        </authorList>
    </citation>
    <scope>NUCLEOTIDE SEQUENCE</scope>
    <source>
        <strain evidence="5">AAT</strain>
    </source>
</reference>
<name>A0AAE3M2Z2_9BACT</name>
<dbReference type="AlphaFoldDB" id="A0AAE3M2Z2"/>
<dbReference type="InterPro" id="IPR010016">
    <property type="entry name" value="PxpB"/>
</dbReference>
<dbReference type="Gene3D" id="3.30.1360.40">
    <property type="match status" value="1"/>
</dbReference>
<dbReference type="Proteomes" id="UP001209229">
    <property type="component" value="Unassembled WGS sequence"/>
</dbReference>
<dbReference type="GO" id="GO:0017168">
    <property type="term" value="F:5-oxoprolinase (ATP-hydrolyzing) activity"/>
    <property type="evidence" value="ECO:0007669"/>
    <property type="project" value="UniProtKB-EC"/>
</dbReference>
<dbReference type="EC" id="3.5.2.9" evidence="5"/>
<organism evidence="5 6">
    <name type="scientific">Plebeiibacterium sediminum</name>
    <dbReference type="NCBI Taxonomy" id="2992112"/>
    <lineage>
        <taxon>Bacteria</taxon>
        <taxon>Pseudomonadati</taxon>
        <taxon>Bacteroidota</taxon>
        <taxon>Bacteroidia</taxon>
        <taxon>Marinilabiliales</taxon>
        <taxon>Marinilabiliaceae</taxon>
        <taxon>Plebeiibacterium</taxon>
    </lineage>
</organism>
<accession>A0AAE3M2Z2</accession>
<dbReference type="Pfam" id="PF02682">
    <property type="entry name" value="CT_C_D"/>
    <property type="match status" value="1"/>
</dbReference>
<keyword evidence="1" id="KW-0547">Nucleotide-binding</keyword>
<evidence type="ECO:0000256" key="1">
    <source>
        <dbReference type="ARBA" id="ARBA00022741"/>
    </source>
</evidence>
<sequence length="223" mass="25092">MFNIYPSGDSAFLLKFGNEISEDIHLRIRAYLILLSKKRIKGITEVVPSYCDILVHYNPLIINYPKLISKLKKVYLQTGDLKLPEPKTVRIPVVYGGEYGPDINEVSKHTGRDMEEIINLHTNNKYLVYMLGFTPGFCYLGGMNTKLATPRKDKPSEKIAPGSVGIAGSQTGIYPIESPGGWQIIGRTPLHLFDPSSDNPFLIEAGNYIEFYPITENEFNSYL</sequence>
<dbReference type="SUPFAM" id="SSF160467">
    <property type="entry name" value="PH0987 N-terminal domain-like"/>
    <property type="match status" value="1"/>
</dbReference>
<dbReference type="PANTHER" id="PTHR34698">
    <property type="entry name" value="5-OXOPROLINASE SUBUNIT B"/>
    <property type="match status" value="1"/>
</dbReference>
<evidence type="ECO:0000259" key="4">
    <source>
        <dbReference type="SMART" id="SM00796"/>
    </source>
</evidence>
<dbReference type="InterPro" id="IPR003833">
    <property type="entry name" value="CT_C_D"/>
</dbReference>
<evidence type="ECO:0000313" key="5">
    <source>
        <dbReference type="EMBL" id="MCW3786143.1"/>
    </source>
</evidence>
<dbReference type="EMBL" id="JAPDPJ010000010">
    <property type="protein sequence ID" value="MCW3786143.1"/>
    <property type="molecule type" value="Genomic_DNA"/>
</dbReference>
<feature type="domain" description="Carboxyltransferase" evidence="4">
    <location>
        <begin position="2"/>
        <end position="203"/>
    </location>
</feature>
<evidence type="ECO:0000256" key="3">
    <source>
        <dbReference type="ARBA" id="ARBA00022840"/>
    </source>
</evidence>
<protein>
    <submittedName>
        <fullName evidence="5">5-oxoprolinase subunit PxpB</fullName>
        <ecNumber evidence="5">3.5.2.9</ecNumber>
    </submittedName>
</protein>
<evidence type="ECO:0000256" key="2">
    <source>
        <dbReference type="ARBA" id="ARBA00022801"/>
    </source>
</evidence>
<dbReference type="PANTHER" id="PTHR34698:SF2">
    <property type="entry name" value="5-OXOPROLINASE SUBUNIT B"/>
    <property type="match status" value="1"/>
</dbReference>
<keyword evidence="2 5" id="KW-0378">Hydrolase</keyword>